<protein>
    <submittedName>
        <fullName evidence="1">Uncharacterized protein</fullName>
    </submittedName>
</protein>
<geneLocation type="plasmid" evidence="1">
    <name>pPH1-2</name>
</geneLocation>
<organism evidence="1">
    <name type="scientific">Staphylococcus aureus</name>
    <dbReference type="NCBI Taxonomy" id="1280"/>
    <lineage>
        <taxon>Bacteria</taxon>
        <taxon>Bacillati</taxon>
        <taxon>Bacillota</taxon>
        <taxon>Bacilli</taxon>
        <taxon>Bacillales</taxon>
        <taxon>Staphylococcaceae</taxon>
        <taxon>Staphylococcus</taxon>
    </lineage>
</organism>
<keyword evidence="1" id="KW-0614">Plasmid</keyword>
<proteinExistence type="predicted"/>
<reference evidence="1" key="1">
    <citation type="journal article" date="2019" name="Front. Microbiol.">
        <title>Prevalence of Antibiotic and Heavy Metal Resistance Determinants and Virulence-Related Genetic Elements in Plasmids of Staphylococcus aureus.</title>
        <authorList>
            <person name="Bukowski M."/>
            <person name="Piwowarczyk R."/>
            <person name="Madry A."/>
            <person name="Zagorski-Przybylo R."/>
            <person name="Hydzik M."/>
            <person name="Wladyka B."/>
        </authorList>
    </citation>
    <scope>NUCLEOTIDE SEQUENCE</scope>
    <source>
        <strain evidence="1">Ph1</strain>
        <plasmid evidence="1">pPH1-2</plasmid>
    </source>
</reference>
<name>A0A499S4B8_STAAU</name>
<accession>A0A499S4B8</accession>
<dbReference type="AlphaFoldDB" id="A0A499S4B8"/>
<gene>
    <name evidence="1" type="ORF">D0Y80_m00105</name>
</gene>
<evidence type="ECO:0000313" key="1">
    <source>
        <dbReference type="EMBL" id="AYK28274.1"/>
    </source>
</evidence>
<dbReference type="EMBL" id="MH785258">
    <property type="protein sequence ID" value="AYK28274.1"/>
    <property type="molecule type" value="Genomic_DNA"/>
</dbReference>
<sequence length="52" mass="6178">MQMSVSHSVPKYMLIMYYEILIIREEKKRAFVSFGVIWHKFCSLNGKTPLIN</sequence>